<keyword evidence="2" id="KW-1185">Reference proteome</keyword>
<proteinExistence type="predicted"/>
<evidence type="ECO:0000313" key="1">
    <source>
        <dbReference type="EMBL" id="CAH9064265.1"/>
    </source>
</evidence>
<dbReference type="RefSeq" id="WP_261626886.1">
    <property type="nucleotide sequence ID" value="NZ_CAMAPC010000017.1"/>
</dbReference>
<organism evidence="1 2">
    <name type="scientific">Pseudoalteromonas holothuriae</name>
    <dbReference type="NCBI Taxonomy" id="2963714"/>
    <lineage>
        <taxon>Bacteria</taxon>
        <taxon>Pseudomonadati</taxon>
        <taxon>Pseudomonadota</taxon>
        <taxon>Gammaproteobacteria</taxon>
        <taxon>Alteromonadales</taxon>
        <taxon>Pseudoalteromonadaceae</taxon>
        <taxon>Pseudoalteromonas</taxon>
    </lineage>
</organism>
<dbReference type="Proteomes" id="UP001152467">
    <property type="component" value="Unassembled WGS sequence"/>
</dbReference>
<accession>A0A9W4R2Z9</accession>
<dbReference type="AlphaFoldDB" id="A0A9W4R2Z9"/>
<gene>
    <name evidence="1" type="ORF">PSECIP111854_03406</name>
</gene>
<dbReference type="EMBL" id="CAMAPC010000017">
    <property type="protein sequence ID" value="CAH9064265.1"/>
    <property type="molecule type" value="Genomic_DNA"/>
</dbReference>
<name>A0A9W4R2Z9_9GAMM</name>
<reference evidence="1" key="1">
    <citation type="submission" date="2022-07" db="EMBL/GenBank/DDBJ databases">
        <authorList>
            <person name="Criscuolo A."/>
        </authorList>
    </citation>
    <scope>NUCLEOTIDE SEQUENCE</scope>
    <source>
        <strain evidence="1">CIP111854</strain>
    </source>
</reference>
<sequence length="378" mass="44174">MRFINTFERHEGRNNLSLEEYYRQLRIELGDNVLTMKIVYLDTKFWLLLRDASLHPDRDSKTTNFLKLCVKLVSVKKCIFPISEDTFLEITKQVDLKTLKATARMVDKLSMGISIVGFEERVNTEVLHFIYHTLKKPVFDMSQLVWTKLAYNMEFYTFEHPSLSQSENLVMQKSFLDQMWSVSMMEMIEVMLEGGKYTRPPDFNMADLWNAGKSRHHHEARSYQQMYLNEIAGIVDCFRENLAEISVVIFEQDIGKKVPKSETEQHKAESMRLWGSVIYNLFRLKKVGNHLPSMNVAASLHAAVRWDKNRKYEDNDYYDFRHAVSALPYCDFFFTERSLAHLVTQKNLALDQVYSCTVGSNITFAHEALSNEFEVSIS</sequence>
<comment type="caution">
    <text evidence="1">The sequence shown here is derived from an EMBL/GenBank/DDBJ whole genome shotgun (WGS) entry which is preliminary data.</text>
</comment>
<protein>
    <submittedName>
        <fullName evidence="1">Uncharacterized protein</fullName>
    </submittedName>
</protein>
<evidence type="ECO:0000313" key="2">
    <source>
        <dbReference type="Proteomes" id="UP001152467"/>
    </source>
</evidence>